<feature type="domain" description="SusE outer membrane protein" evidence="2">
    <location>
        <begin position="24"/>
        <end position="131"/>
    </location>
</feature>
<organism evidence="3 4">
    <name type="scientific">Pseudobacter ginsenosidimutans</name>
    <dbReference type="NCBI Taxonomy" id="661488"/>
    <lineage>
        <taxon>Bacteria</taxon>
        <taxon>Pseudomonadati</taxon>
        <taxon>Bacteroidota</taxon>
        <taxon>Chitinophagia</taxon>
        <taxon>Chitinophagales</taxon>
        <taxon>Chitinophagaceae</taxon>
        <taxon>Pseudobacter</taxon>
    </lineage>
</organism>
<reference evidence="3 4" key="1">
    <citation type="submission" date="2019-02" db="EMBL/GenBank/DDBJ databases">
        <title>Genomic Encyclopedia of Type Strains, Phase IV (KMG-IV): sequencing the most valuable type-strain genomes for metagenomic binning, comparative biology and taxonomic classification.</title>
        <authorList>
            <person name="Goeker M."/>
        </authorList>
    </citation>
    <scope>NUCLEOTIDE SEQUENCE [LARGE SCALE GENOMIC DNA]</scope>
    <source>
        <strain evidence="3 4">DSM 18116</strain>
    </source>
</reference>
<feature type="signal peptide" evidence="1">
    <location>
        <begin position="1"/>
        <end position="22"/>
    </location>
</feature>
<keyword evidence="1" id="KW-0732">Signal</keyword>
<dbReference type="AlphaFoldDB" id="A0A4Q7MR43"/>
<dbReference type="EMBL" id="SGXA01000002">
    <property type="protein sequence ID" value="RZS71047.1"/>
    <property type="molecule type" value="Genomic_DNA"/>
</dbReference>
<dbReference type="Pfam" id="PF14292">
    <property type="entry name" value="SusE"/>
    <property type="match status" value="1"/>
</dbReference>
<name>A0A4Q7MR43_9BACT</name>
<gene>
    <name evidence="3" type="ORF">EV199_2948</name>
</gene>
<evidence type="ECO:0000259" key="2">
    <source>
        <dbReference type="Pfam" id="PF14292"/>
    </source>
</evidence>
<evidence type="ECO:0000256" key="1">
    <source>
        <dbReference type="SAM" id="SignalP"/>
    </source>
</evidence>
<accession>A0A4Q7MR43</accession>
<comment type="caution">
    <text evidence="3">The sequence shown here is derived from an EMBL/GenBank/DDBJ whole genome shotgun (WGS) entry which is preliminary data.</text>
</comment>
<evidence type="ECO:0000313" key="4">
    <source>
        <dbReference type="Proteomes" id="UP000293874"/>
    </source>
</evidence>
<dbReference type="OrthoDB" id="631295at2"/>
<proteinExistence type="predicted"/>
<keyword evidence="4" id="KW-1185">Reference proteome</keyword>
<dbReference type="Proteomes" id="UP000293874">
    <property type="component" value="Unassembled WGS sequence"/>
</dbReference>
<sequence length="378" mass="41639">MPRFSITSIILCLFMLAIGACSKDKKLDHTAVSQVSVIFAPDDNRFVKLQPATSATVLFEWEQARAEDGGLVMYEIAFDKEGGDFSKPVYKMATDNGGIFNKATLSHKLLNTIANLAGIPSLSTGKLKWTVFSSKGINEVKSSQARTIEVERPAGFASIPTDVYLTGTATEAGANIGDAIKLKQTSSGVFEVYTSLKAGSYQLADRNSGTPVTYSVTGTTLKEGGSTDVAGSTKVYRIVFDFNNTSATFTEVKGMGLWFAPNNTIQFSIPYAGNGQWKAENQNIEFKQEGWGRDERYKFRMQVNDGSADSYEWYGSINNDNQRPTAGSAPAYFYLIKIANNDQWNYCFKFQTEADMKPCDIIIDFSTTQPYTHKVVIK</sequence>
<dbReference type="InterPro" id="IPR025970">
    <property type="entry name" value="SusE"/>
</dbReference>
<feature type="chain" id="PRO_5020658557" evidence="1">
    <location>
        <begin position="23"/>
        <end position="378"/>
    </location>
</feature>
<dbReference type="RefSeq" id="WP_130541584.1">
    <property type="nucleotide sequence ID" value="NZ_CP042431.1"/>
</dbReference>
<evidence type="ECO:0000313" key="3">
    <source>
        <dbReference type="EMBL" id="RZS71047.1"/>
    </source>
</evidence>
<dbReference type="PROSITE" id="PS51257">
    <property type="entry name" value="PROKAR_LIPOPROTEIN"/>
    <property type="match status" value="1"/>
</dbReference>
<protein>
    <submittedName>
        <fullName evidence="3">SusE-like outer membrane protein</fullName>
    </submittedName>
</protein>